<dbReference type="InterPro" id="IPR028098">
    <property type="entry name" value="Glyco_trans_4-like_N"/>
</dbReference>
<evidence type="ECO:0000313" key="15">
    <source>
        <dbReference type="Proteomes" id="UP000006727"/>
    </source>
</evidence>
<feature type="domain" description="Glycosyltransferase subfamily 4-like N-terminal" evidence="12">
    <location>
        <begin position="20"/>
        <end position="178"/>
    </location>
</feature>
<keyword evidence="7 10" id="KW-0472">Membrane</keyword>
<evidence type="ECO:0000256" key="5">
    <source>
        <dbReference type="ARBA" id="ARBA00022824"/>
    </source>
</evidence>
<reference evidence="13 15" key="1">
    <citation type="journal article" date="2008" name="Science">
        <title>The Physcomitrella genome reveals evolutionary insights into the conquest of land by plants.</title>
        <authorList>
            <person name="Rensing S."/>
            <person name="Lang D."/>
            <person name="Zimmer A."/>
            <person name="Terry A."/>
            <person name="Salamov A."/>
            <person name="Shapiro H."/>
            <person name="Nishiyama T."/>
            <person name="Perroud P.-F."/>
            <person name="Lindquist E."/>
            <person name="Kamisugi Y."/>
            <person name="Tanahashi T."/>
            <person name="Sakakibara K."/>
            <person name="Fujita T."/>
            <person name="Oishi K."/>
            <person name="Shin-I T."/>
            <person name="Kuroki Y."/>
            <person name="Toyoda A."/>
            <person name="Suzuki Y."/>
            <person name="Hashimoto A."/>
            <person name="Yamaguchi K."/>
            <person name="Sugano A."/>
            <person name="Kohara Y."/>
            <person name="Fujiyama A."/>
            <person name="Anterola A."/>
            <person name="Aoki S."/>
            <person name="Ashton N."/>
            <person name="Barbazuk W.B."/>
            <person name="Barker E."/>
            <person name="Bennetzen J."/>
            <person name="Bezanilla M."/>
            <person name="Blankenship R."/>
            <person name="Cho S.H."/>
            <person name="Dutcher S."/>
            <person name="Estelle M."/>
            <person name="Fawcett J.A."/>
            <person name="Gundlach H."/>
            <person name="Hanada K."/>
            <person name="Heyl A."/>
            <person name="Hicks K.A."/>
            <person name="Hugh J."/>
            <person name="Lohr M."/>
            <person name="Mayer K."/>
            <person name="Melkozernov A."/>
            <person name="Murata T."/>
            <person name="Nelson D."/>
            <person name="Pils B."/>
            <person name="Prigge M."/>
            <person name="Reiss B."/>
            <person name="Renner T."/>
            <person name="Rombauts S."/>
            <person name="Rushton P."/>
            <person name="Sanderfoot A."/>
            <person name="Schween G."/>
            <person name="Shiu S.-H."/>
            <person name="Stueber K."/>
            <person name="Theodoulou F.L."/>
            <person name="Tu H."/>
            <person name="Van de Peer Y."/>
            <person name="Verrier P.J."/>
            <person name="Waters E."/>
            <person name="Wood A."/>
            <person name="Yang L."/>
            <person name="Cove D."/>
            <person name="Cuming A."/>
            <person name="Hasebe M."/>
            <person name="Lucas S."/>
            <person name="Mishler D.B."/>
            <person name="Reski R."/>
            <person name="Grigoriev I."/>
            <person name="Quatrano R.S."/>
            <person name="Boore J.L."/>
        </authorList>
    </citation>
    <scope>NUCLEOTIDE SEQUENCE [LARGE SCALE GENOMIC DNA]</scope>
    <source>
        <strain evidence="14 15">cv. Gransden 2004</strain>
    </source>
</reference>
<dbReference type="KEGG" id="ppp:112289303"/>
<dbReference type="PANTHER" id="PTHR45918:SF1">
    <property type="entry name" value="ALPHA-1,3_1,6-MANNOSYLTRANSFERASE ALG2"/>
    <property type="match status" value="1"/>
</dbReference>
<evidence type="ECO:0000256" key="10">
    <source>
        <dbReference type="RuleBase" id="RU367136"/>
    </source>
</evidence>
<dbReference type="EC" id="2.4.1.257" evidence="10"/>
<comment type="subcellular location">
    <subcellularLocation>
        <location evidence="10">Endoplasmic reticulum membrane</location>
        <topology evidence="10">Single-pass membrane protein</topology>
    </subcellularLocation>
</comment>
<keyword evidence="4 10" id="KW-0812">Transmembrane</keyword>
<reference evidence="13 15" key="2">
    <citation type="journal article" date="2018" name="Plant J.">
        <title>The Physcomitrella patens chromosome-scale assembly reveals moss genome structure and evolution.</title>
        <authorList>
            <person name="Lang D."/>
            <person name="Ullrich K.K."/>
            <person name="Murat F."/>
            <person name="Fuchs J."/>
            <person name="Jenkins J."/>
            <person name="Haas F.B."/>
            <person name="Piednoel M."/>
            <person name="Gundlach H."/>
            <person name="Van Bel M."/>
            <person name="Meyberg R."/>
            <person name="Vives C."/>
            <person name="Morata J."/>
            <person name="Symeonidi A."/>
            <person name="Hiss M."/>
            <person name="Muchero W."/>
            <person name="Kamisugi Y."/>
            <person name="Saleh O."/>
            <person name="Blanc G."/>
            <person name="Decker E.L."/>
            <person name="van Gessel N."/>
            <person name="Grimwood J."/>
            <person name="Hayes R.D."/>
            <person name="Graham S.W."/>
            <person name="Gunter L.E."/>
            <person name="McDaniel S.F."/>
            <person name="Hoernstein S.N.W."/>
            <person name="Larsson A."/>
            <person name="Li F.W."/>
            <person name="Perroud P.F."/>
            <person name="Phillips J."/>
            <person name="Ranjan P."/>
            <person name="Rokshar D.S."/>
            <person name="Rothfels C.J."/>
            <person name="Schneider L."/>
            <person name="Shu S."/>
            <person name="Stevenson D.W."/>
            <person name="Thummler F."/>
            <person name="Tillich M."/>
            <person name="Villarreal Aguilar J.C."/>
            <person name="Widiez T."/>
            <person name="Wong G.K."/>
            <person name="Wymore A."/>
            <person name="Zhang Y."/>
            <person name="Zimmer A.D."/>
            <person name="Quatrano R.S."/>
            <person name="Mayer K.F.X."/>
            <person name="Goodstein D."/>
            <person name="Casacuberta J.M."/>
            <person name="Vandepoele K."/>
            <person name="Reski R."/>
            <person name="Cuming A.C."/>
            <person name="Tuskan G.A."/>
            <person name="Maumus F."/>
            <person name="Salse J."/>
            <person name="Schmutz J."/>
            <person name="Rensing S.A."/>
        </authorList>
    </citation>
    <scope>NUCLEOTIDE SEQUENCE [LARGE SCALE GENOMIC DNA]</scope>
    <source>
        <strain evidence="14 15">cv. Gransden 2004</strain>
    </source>
</reference>
<feature type="domain" description="Glycosyl transferase family 1" evidence="11">
    <location>
        <begin position="214"/>
        <end position="395"/>
    </location>
</feature>
<dbReference type="OrthoDB" id="448893at2759"/>
<dbReference type="PANTHER" id="PTHR45918">
    <property type="entry name" value="ALPHA-1,3/1,6-MANNOSYLTRANSFERASE ALG2"/>
    <property type="match status" value="1"/>
</dbReference>
<gene>
    <name evidence="14" type="primary">LOC112289303</name>
    <name evidence="13" type="ORF">PHYPA_015804</name>
</gene>
<proteinExistence type="inferred from homology"/>
<keyword evidence="6 10" id="KW-1133">Transmembrane helix</keyword>
<dbReference type="CDD" id="cd03805">
    <property type="entry name" value="GT4_ALG2-like"/>
    <property type="match status" value="1"/>
</dbReference>
<dbReference type="AlphaFoldDB" id="A0A2K1JPE3"/>
<evidence type="ECO:0000256" key="4">
    <source>
        <dbReference type="ARBA" id="ARBA00022692"/>
    </source>
</evidence>
<evidence type="ECO:0000256" key="9">
    <source>
        <dbReference type="ARBA" id="ARBA00045104"/>
    </source>
</evidence>
<dbReference type="Gramene" id="Pp3c12_4340V3.1">
    <property type="protein sequence ID" value="Pp3c12_4340V3.1"/>
    <property type="gene ID" value="Pp3c12_4340"/>
</dbReference>
<dbReference type="GO" id="GO:0000033">
    <property type="term" value="F:alpha-1,3-mannosyltransferase activity"/>
    <property type="evidence" value="ECO:0000318"/>
    <property type="project" value="GO_Central"/>
</dbReference>
<evidence type="ECO:0000256" key="6">
    <source>
        <dbReference type="ARBA" id="ARBA00022989"/>
    </source>
</evidence>
<comment type="pathway">
    <text evidence="1 10">Protein modification; protein glycosylation.</text>
</comment>
<evidence type="ECO:0000259" key="11">
    <source>
        <dbReference type="Pfam" id="PF00534"/>
    </source>
</evidence>
<dbReference type="InterPro" id="IPR001296">
    <property type="entry name" value="Glyco_trans_1"/>
</dbReference>
<comment type="function">
    <text evidence="10">Mannosylates Man(2)GlcNAc(2)-dolichol diphosphate and Man(1)GlcNAc(2)-dolichol diphosphate to form Man(3)GlcNAc(2)-dolichol diphosphate.</text>
</comment>
<dbReference type="UniPathway" id="UPA00378"/>
<evidence type="ECO:0000256" key="3">
    <source>
        <dbReference type="ARBA" id="ARBA00022679"/>
    </source>
</evidence>
<reference evidence="14" key="3">
    <citation type="submission" date="2020-12" db="UniProtKB">
        <authorList>
            <consortium name="EnsemblPlants"/>
        </authorList>
    </citation>
    <scope>IDENTIFICATION</scope>
</reference>
<dbReference type="GO" id="GO:0102704">
    <property type="term" value="F:GDP-Man:Man(2)GlcNAc(2)-PP-Dol alpha-1,6-mannosyltransferase activity"/>
    <property type="evidence" value="ECO:0007669"/>
    <property type="project" value="UniProtKB-UniRule"/>
</dbReference>
<comment type="similarity">
    <text evidence="10">Belongs to the glycosyltransferase group 1 family.</text>
</comment>
<dbReference type="EC" id="2.4.1.132" evidence="10"/>
<evidence type="ECO:0000256" key="8">
    <source>
        <dbReference type="ARBA" id="ARBA00045103"/>
    </source>
</evidence>
<dbReference type="GO" id="GO:0004378">
    <property type="term" value="F:GDP-Man:Man(1)GlcNAc(2)-PP-Dol alpha-1,3-mannosyltransferase activity"/>
    <property type="evidence" value="ECO:0007669"/>
    <property type="project" value="UniProtKB-UniRule"/>
</dbReference>
<dbReference type="EMBL" id="ABEU02000012">
    <property type="protein sequence ID" value="PNR43423.1"/>
    <property type="molecule type" value="Genomic_DNA"/>
</dbReference>
<dbReference type="Pfam" id="PF13439">
    <property type="entry name" value="Glyco_transf_4"/>
    <property type="match status" value="1"/>
</dbReference>
<dbReference type="GO" id="GO:0012505">
    <property type="term" value="C:endomembrane system"/>
    <property type="evidence" value="ECO:0000318"/>
    <property type="project" value="GO_Central"/>
</dbReference>
<dbReference type="InterPro" id="IPR027054">
    <property type="entry name" value="ALG2"/>
</dbReference>
<comment type="catalytic activity">
    <reaction evidence="9 10">
        <text>an alpha-D-Man-(1-&gt;3)-beta-D-Man-(1-&gt;4)-beta-D-GlcNAc-(1-&gt;4)-alpha-D-GlcNAc-diphospho-di-trans,poly-cis-dolichol + GDP-alpha-D-mannose = an alpha-D-Man-(1-&gt;3)-[alpha-D-Man-(1-&gt;6)]-beta-D-Man-(1-&gt;4)-beta-D-GlcNAc-(1-&gt;4)-alpha-D-GlcNAc-diphospho-di-trans,poly-cis-dolichol + GDP + H(+)</text>
        <dbReference type="Rhea" id="RHEA:29519"/>
        <dbReference type="Rhea" id="RHEA-COMP:19513"/>
        <dbReference type="Rhea" id="RHEA-COMP:19515"/>
        <dbReference type="ChEBI" id="CHEBI:15378"/>
        <dbReference type="ChEBI" id="CHEBI:57527"/>
        <dbReference type="ChEBI" id="CHEBI:58189"/>
        <dbReference type="ChEBI" id="CHEBI:132510"/>
        <dbReference type="ChEBI" id="CHEBI:132511"/>
        <dbReference type="EC" id="2.4.1.257"/>
    </reaction>
    <physiologicalReaction direction="left-to-right" evidence="9 10">
        <dbReference type="Rhea" id="RHEA:29520"/>
    </physiologicalReaction>
</comment>
<keyword evidence="3 10" id="KW-0808">Transferase</keyword>
<accession>A0A2K1JPE3</accession>
<dbReference type="FunCoup" id="A0A2K1JPE3">
    <property type="interactions" value="4439"/>
</dbReference>
<dbReference type="GO" id="GO:0006488">
    <property type="term" value="P:dolichol-linked oligosaccharide biosynthetic process"/>
    <property type="evidence" value="ECO:0000318"/>
    <property type="project" value="GO_Central"/>
</dbReference>
<dbReference type="EnsemblPlants" id="Pp3c12_4340V3.3">
    <property type="protein sequence ID" value="Pp3c12_4340V3.3"/>
    <property type="gene ID" value="Pp3c12_4340"/>
</dbReference>
<name>A0A2K1JPE3_PHYPA</name>
<organism evidence="13">
    <name type="scientific">Physcomitrium patens</name>
    <name type="common">Spreading-leaved earth moss</name>
    <name type="synonym">Physcomitrella patens</name>
    <dbReference type="NCBI Taxonomy" id="3218"/>
    <lineage>
        <taxon>Eukaryota</taxon>
        <taxon>Viridiplantae</taxon>
        <taxon>Streptophyta</taxon>
        <taxon>Embryophyta</taxon>
        <taxon>Bryophyta</taxon>
        <taxon>Bryophytina</taxon>
        <taxon>Bryopsida</taxon>
        <taxon>Funariidae</taxon>
        <taxon>Funariales</taxon>
        <taxon>Funariaceae</taxon>
        <taxon>Physcomitrium</taxon>
    </lineage>
</organism>
<dbReference type="GeneID" id="112289303"/>
<dbReference type="Gene3D" id="3.40.50.2000">
    <property type="entry name" value="Glycogen Phosphorylase B"/>
    <property type="match status" value="2"/>
</dbReference>
<keyword evidence="2 10" id="KW-0328">Glycosyltransferase</keyword>
<dbReference type="GO" id="GO:0005789">
    <property type="term" value="C:endoplasmic reticulum membrane"/>
    <property type="evidence" value="ECO:0007669"/>
    <property type="project" value="UniProtKB-SubCell"/>
</dbReference>
<protein>
    <recommendedName>
        <fullName evidence="10">Alpha-1,3/1,6-mannosyltransferase ALG2</fullName>
        <ecNumber evidence="10">2.4.1.132</ecNumber>
        <ecNumber evidence="10">2.4.1.257</ecNumber>
    </recommendedName>
    <alternativeName>
        <fullName evidence="10">GDP-Man:Man(1)GlcNAc(2)-PP-Dol alpha-1,3-mannosyltransferase</fullName>
    </alternativeName>
</protein>
<dbReference type="PaxDb" id="3218-PP1S246_77V6.1"/>
<keyword evidence="15" id="KW-1185">Reference proteome</keyword>
<evidence type="ECO:0000313" key="13">
    <source>
        <dbReference type="EMBL" id="PNR43423.1"/>
    </source>
</evidence>
<dbReference type="Proteomes" id="UP000006727">
    <property type="component" value="Chromosome 12"/>
</dbReference>
<keyword evidence="5" id="KW-0256">Endoplasmic reticulum</keyword>
<dbReference type="Gramene" id="Pp3c12_4340V3.3">
    <property type="protein sequence ID" value="Pp3c12_4340V3.3"/>
    <property type="gene ID" value="Pp3c12_4340"/>
</dbReference>
<evidence type="ECO:0000256" key="1">
    <source>
        <dbReference type="ARBA" id="ARBA00004922"/>
    </source>
</evidence>
<dbReference type="EnsemblPlants" id="Pp3c12_4340V3.1">
    <property type="protein sequence ID" value="Pp3c12_4340V3.1"/>
    <property type="gene ID" value="Pp3c12_4340"/>
</dbReference>
<comment type="catalytic activity">
    <reaction evidence="8 10">
        <text>a beta-D-Man-(1-&gt;4)-beta-D-GlcNAc-(1-&gt;4)-alpha-D-GlcNAc-diphospho-di-trans,poly-cis-dolichol + GDP-alpha-D-mannose = an alpha-D-Man-(1-&gt;3)-beta-D-Man-(1-&gt;4)-beta-D-GlcNAc-(1-&gt;4)-alpha-D-GlcNAc-diphospho-di-trans,poly-cis-dolichol + GDP + H(+)</text>
        <dbReference type="Rhea" id="RHEA:29515"/>
        <dbReference type="Rhea" id="RHEA-COMP:19511"/>
        <dbReference type="Rhea" id="RHEA-COMP:19513"/>
        <dbReference type="ChEBI" id="CHEBI:15378"/>
        <dbReference type="ChEBI" id="CHEBI:57527"/>
        <dbReference type="ChEBI" id="CHEBI:58189"/>
        <dbReference type="ChEBI" id="CHEBI:58472"/>
        <dbReference type="ChEBI" id="CHEBI:132510"/>
        <dbReference type="EC" id="2.4.1.132"/>
    </reaction>
    <physiologicalReaction direction="left-to-right" evidence="8 10">
        <dbReference type="Rhea" id="RHEA:29516"/>
    </physiologicalReaction>
</comment>
<sequence>MADRRNTKLRIALCHPDLGIGGAERLVVDAAVELTALGHHVHIFTAHHDRKRCFEETVDGSFPVTVYGDFLPRHIFNRLHAVCAYIRCVYVAICMALLWPRFDVVFADQVSAVIPVLKLKRGSKILFYCHFPDLLLAQHTTKLRRLYRAPLNWIEQTTTGMADCVLVNSEFTASIFSSTFTRLQAQGLHPAVLYPAVNVHQFDTSSKNPPDLSFIPGLPADGHTFLSINRFERKKNIALAISAFAILVRQQEKSQSTMVPKELVRLVIAGGYDQRLAENREYLQELKTLATEEGVADLVIFVPSCSTSQRNALLAACICVLYTPKNEHFGIVPLESMAAQKPVVACNSGGPKESVQHGKTGYLCESNPASFATAMSLILQDPSRAEIMGKDARKHVEENFSRQVFGERLSTVIQDLLKDSL</sequence>
<evidence type="ECO:0000256" key="2">
    <source>
        <dbReference type="ARBA" id="ARBA00022676"/>
    </source>
</evidence>
<feature type="transmembrane region" description="Helical" evidence="10">
    <location>
        <begin position="79"/>
        <end position="99"/>
    </location>
</feature>
<dbReference type="STRING" id="3218.A0A2K1JPE3"/>
<evidence type="ECO:0000313" key="14">
    <source>
        <dbReference type="EnsemblPlants" id="Pp3c12_4340V3.1"/>
    </source>
</evidence>
<dbReference type="Pfam" id="PF00534">
    <property type="entry name" value="Glycos_transf_1"/>
    <property type="match status" value="1"/>
</dbReference>
<dbReference type="OMA" id="AMYMKCP"/>
<dbReference type="SUPFAM" id="SSF53756">
    <property type="entry name" value="UDP-Glycosyltransferase/glycogen phosphorylase"/>
    <property type="match status" value="1"/>
</dbReference>
<dbReference type="RefSeq" id="XP_024390194.1">
    <property type="nucleotide sequence ID" value="XM_024534426.2"/>
</dbReference>
<evidence type="ECO:0000259" key="12">
    <source>
        <dbReference type="Pfam" id="PF13439"/>
    </source>
</evidence>
<evidence type="ECO:0000256" key="7">
    <source>
        <dbReference type="ARBA" id="ARBA00023136"/>
    </source>
</evidence>